<keyword evidence="1" id="KW-0732">Signal</keyword>
<evidence type="ECO:0000256" key="1">
    <source>
        <dbReference type="SAM" id="SignalP"/>
    </source>
</evidence>
<comment type="caution">
    <text evidence="2">The sequence shown here is derived from an EMBL/GenBank/DDBJ whole genome shotgun (WGS) entry which is preliminary data.</text>
</comment>
<dbReference type="EMBL" id="JAHVAH010000001">
    <property type="protein sequence ID" value="MBW0144637.1"/>
    <property type="molecule type" value="Genomic_DNA"/>
</dbReference>
<feature type="chain" id="PRO_5046072248" evidence="1">
    <location>
        <begin position="19"/>
        <end position="249"/>
    </location>
</feature>
<evidence type="ECO:0000313" key="2">
    <source>
        <dbReference type="EMBL" id="MBW0144637.1"/>
    </source>
</evidence>
<dbReference type="Proteomes" id="UP000698028">
    <property type="component" value="Unassembled WGS sequence"/>
</dbReference>
<evidence type="ECO:0000313" key="3">
    <source>
        <dbReference type="Proteomes" id="UP000698028"/>
    </source>
</evidence>
<reference evidence="2 3" key="1">
    <citation type="submission" date="2021-07" db="EMBL/GenBank/DDBJ databases">
        <title>The draft genome sequence of Sphingomicrobium sp. B8.</title>
        <authorList>
            <person name="Mu L."/>
        </authorList>
    </citation>
    <scope>NUCLEOTIDE SEQUENCE [LARGE SCALE GENOMIC DNA]</scope>
    <source>
        <strain evidence="2 3">B8</strain>
    </source>
</reference>
<proteinExistence type="predicted"/>
<accession>A0ABS6V614</accession>
<keyword evidence="2" id="KW-0489">Methyltransferase</keyword>
<sequence>MRMMMMAALAVVATPVAAQDVSIAEAVANVEARSESNVAMDENRHPTQMLDFLGLKAGMDVLDIAGANLYWAEIMAPVVGDTGSIVIWSPNQFYSDEAKARLAEFSARNPRVVGINSEFETPMLGTNRYDFLLINLDYHDAYWESERFGIERMEPRAWAKRLYDALEPGGVMGLADHSAKPGADPRASVEAAHRIDPAVVRADMEAVGFVFEADSDLLANADDDLETNVFDPAIRGKTDRFLMRFRKPE</sequence>
<dbReference type="GO" id="GO:0008168">
    <property type="term" value="F:methyltransferase activity"/>
    <property type="evidence" value="ECO:0007669"/>
    <property type="project" value="UniProtKB-KW"/>
</dbReference>
<protein>
    <submittedName>
        <fullName evidence="2">Methyltransferase</fullName>
    </submittedName>
</protein>
<keyword evidence="3" id="KW-1185">Reference proteome</keyword>
<dbReference type="GO" id="GO:0032259">
    <property type="term" value="P:methylation"/>
    <property type="evidence" value="ECO:0007669"/>
    <property type="project" value="UniProtKB-KW"/>
</dbReference>
<feature type="signal peptide" evidence="1">
    <location>
        <begin position="1"/>
        <end position="18"/>
    </location>
</feature>
<keyword evidence="2" id="KW-0808">Transferase</keyword>
<gene>
    <name evidence="2" type="ORF">KTQ36_04930</name>
</gene>
<dbReference type="RefSeq" id="WP_218632607.1">
    <property type="nucleotide sequence ID" value="NZ_JAHVAH010000001.1"/>
</dbReference>
<name>A0ABS6V614_9SPHN</name>
<organism evidence="2 3">
    <name type="scientific">Sphingomicrobium clamense</name>
    <dbReference type="NCBI Taxonomy" id="2851013"/>
    <lineage>
        <taxon>Bacteria</taxon>
        <taxon>Pseudomonadati</taxon>
        <taxon>Pseudomonadota</taxon>
        <taxon>Alphaproteobacteria</taxon>
        <taxon>Sphingomonadales</taxon>
        <taxon>Sphingomonadaceae</taxon>
        <taxon>Sphingomicrobium</taxon>
    </lineage>
</organism>